<keyword evidence="9" id="KW-1185">Reference proteome</keyword>
<dbReference type="Proteomes" id="UP001286456">
    <property type="component" value="Unassembled WGS sequence"/>
</dbReference>
<dbReference type="GO" id="GO:0004602">
    <property type="term" value="F:glutathione peroxidase activity"/>
    <property type="evidence" value="ECO:0007669"/>
    <property type="project" value="TreeGrafter"/>
</dbReference>
<evidence type="ECO:0000256" key="4">
    <source>
        <dbReference type="PIRNR" id="PIRNR006386"/>
    </source>
</evidence>
<dbReference type="EMBL" id="JAUEPO010000002">
    <property type="protein sequence ID" value="KAK3333396.1"/>
    <property type="molecule type" value="Genomic_DNA"/>
</dbReference>
<name>A0AAE0IZH5_9PEZI</name>
<feature type="region of interest" description="Disordered" evidence="6">
    <location>
        <begin position="230"/>
        <end position="249"/>
    </location>
</feature>
<dbReference type="GO" id="GO:0006749">
    <property type="term" value="P:glutathione metabolic process"/>
    <property type="evidence" value="ECO:0007669"/>
    <property type="project" value="TreeGrafter"/>
</dbReference>
<feature type="domain" description="DSBA-like thioredoxin" evidence="7">
    <location>
        <begin position="6"/>
        <end position="218"/>
    </location>
</feature>
<evidence type="ECO:0000256" key="6">
    <source>
        <dbReference type="SAM" id="MobiDB-lite"/>
    </source>
</evidence>
<comment type="similarity">
    <text evidence="1 4">Belongs to the GST superfamily. Kappa family.</text>
</comment>
<reference evidence="8" key="2">
    <citation type="submission" date="2023-06" db="EMBL/GenBank/DDBJ databases">
        <authorList>
            <consortium name="Lawrence Berkeley National Laboratory"/>
            <person name="Haridas S."/>
            <person name="Hensen N."/>
            <person name="Bonometti L."/>
            <person name="Westerberg I."/>
            <person name="Brannstrom I.O."/>
            <person name="Guillou S."/>
            <person name="Cros-Aarteil S."/>
            <person name="Calhoun S."/>
            <person name="Kuo A."/>
            <person name="Mondo S."/>
            <person name="Pangilinan J."/>
            <person name="Riley R."/>
            <person name="Labutti K."/>
            <person name="Andreopoulos B."/>
            <person name="Lipzen A."/>
            <person name="Chen C."/>
            <person name="Yanf M."/>
            <person name="Daum C."/>
            <person name="Ng V."/>
            <person name="Clum A."/>
            <person name="Steindorff A."/>
            <person name="Ohm R."/>
            <person name="Martin F."/>
            <person name="Silar P."/>
            <person name="Natvig D."/>
            <person name="Lalanne C."/>
            <person name="Gautier V."/>
            <person name="Ament-Velasquez S.L."/>
            <person name="Kruys A."/>
            <person name="Hutchinson M.I."/>
            <person name="Powell A.J."/>
            <person name="Barry K."/>
            <person name="Miller A.N."/>
            <person name="Grigoriev I.V."/>
            <person name="Debuchy R."/>
            <person name="Gladieux P."/>
            <person name="Thoren M.H."/>
            <person name="Johannesson H."/>
        </authorList>
    </citation>
    <scope>NUCLEOTIDE SEQUENCE</scope>
    <source>
        <strain evidence="8">SMH4131-1</strain>
    </source>
</reference>
<evidence type="ECO:0000256" key="3">
    <source>
        <dbReference type="ARBA" id="ARBA00047960"/>
    </source>
</evidence>
<evidence type="ECO:0000259" key="7">
    <source>
        <dbReference type="Pfam" id="PF01323"/>
    </source>
</evidence>
<evidence type="ECO:0000313" key="8">
    <source>
        <dbReference type="EMBL" id="KAK3333396.1"/>
    </source>
</evidence>
<feature type="compositionally biased region" description="Basic and acidic residues" evidence="6">
    <location>
        <begin position="236"/>
        <end position="249"/>
    </location>
</feature>
<evidence type="ECO:0000313" key="9">
    <source>
        <dbReference type="Proteomes" id="UP001286456"/>
    </source>
</evidence>
<protein>
    <recommendedName>
        <fullName evidence="4">Glutathione S-transferase kappa</fullName>
        <ecNumber evidence="4">2.5.1.18</ecNumber>
    </recommendedName>
</protein>
<reference evidence="8" key="1">
    <citation type="journal article" date="2023" name="Mol. Phylogenet. Evol.">
        <title>Genome-scale phylogeny and comparative genomics of the fungal order Sordariales.</title>
        <authorList>
            <person name="Hensen N."/>
            <person name="Bonometti L."/>
            <person name="Westerberg I."/>
            <person name="Brannstrom I.O."/>
            <person name="Guillou S."/>
            <person name="Cros-Aarteil S."/>
            <person name="Calhoun S."/>
            <person name="Haridas S."/>
            <person name="Kuo A."/>
            <person name="Mondo S."/>
            <person name="Pangilinan J."/>
            <person name="Riley R."/>
            <person name="LaButti K."/>
            <person name="Andreopoulos B."/>
            <person name="Lipzen A."/>
            <person name="Chen C."/>
            <person name="Yan M."/>
            <person name="Daum C."/>
            <person name="Ng V."/>
            <person name="Clum A."/>
            <person name="Steindorff A."/>
            <person name="Ohm R.A."/>
            <person name="Martin F."/>
            <person name="Silar P."/>
            <person name="Natvig D.O."/>
            <person name="Lalanne C."/>
            <person name="Gautier V."/>
            <person name="Ament-Velasquez S.L."/>
            <person name="Kruys A."/>
            <person name="Hutchinson M.I."/>
            <person name="Powell A.J."/>
            <person name="Barry K."/>
            <person name="Miller A.N."/>
            <person name="Grigoriev I.V."/>
            <person name="Debuchy R."/>
            <person name="Gladieux P."/>
            <person name="Hiltunen Thoren M."/>
            <person name="Johannesson H."/>
        </authorList>
    </citation>
    <scope>NUCLEOTIDE SEQUENCE</scope>
    <source>
        <strain evidence="8">SMH4131-1</strain>
    </source>
</reference>
<evidence type="ECO:0000256" key="2">
    <source>
        <dbReference type="ARBA" id="ARBA00022679"/>
    </source>
</evidence>
<feature type="active site" description="Nucleophile" evidence="5">
    <location>
        <position position="14"/>
    </location>
</feature>
<proteinExistence type="inferred from homology"/>
<gene>
    <name evidence="8" type="ORF">B0T19DRAFT_417960</name>
</gene>
<evidence type="ECO:0000256" key="5">
    <source>
        <dbReference type="PIRSR" id="PIRSR006386-1"/>
    </source>
</evidence>
<organism evidence="8 9">
    <name type="scientific">Cercophora scortea</name>
    <dbReference type="NCBI Taxonomy" id="314031"/>
    <lineage>
        <taxon>Eukaryota</taxon>
        <taxon>Fungi</taxon>
        <taxon>Dikarya</taxon>
        <taxon>Ascomycota</taxon>
        <taxon>Pezizomycotina</taxon>
        <taxon>Sordariomycetes</taxon>
        <taxon>Sordariomycetidae</taxon>
        <taxon>Sordariales</taxon>
        <taxon>Lasiosphaeriaceae</taxon>
        <taxon>Cercophora</taxon>
    </lineage>
</organism>
<dbReference type="GO" id="GO:0005739">
    <property type="term" value="C:mitochondrion"/>
    <property type="evidence" value="ECO:0007669"/>
    <property type="project" value="TreeGrafter"/>
</dbReference>
<dbReference type="InterPro" id="IPR051924">
    <property type="entry name" value="GST_Kappa/NadH"/>
</dbReference>
<dbReference type="InterPro" id="IPR014440">
    <property type="entry name" value="HCCAis_GSTk"/>
</dbReference>
<dbReference type="Gene3D" id="3.40.30.10">
    <property type="entry name" value="Glutaredoxin"/>
    <property type="match status" value="1"/>
</dbReference>
<dbReference type="InterPro" id="IPR001853">
    <property type="entry name" value="DSBA-like_thioredoxin_dom"/>
</dbReference>
<dbReference type="EC" id="2.5.1.18" evidence="4"/>
<sequence>MGGGRIDVYLDIVSLYSYIAFVDLLKNRALLSSHSVEVEFHPVFLGAINISSGNKPPWTLPAKALYGAHDARRSVARHPGLVIQTPEDLMAVSVTVLPLRALHHIKQTRPSQVFEATLYHLLQTFWTPPNADLSQPAVLRSALSSAVSVSGRNLFTPAEVDEILTAASSQKMKDALKATTQEALDRGAFGCPWLWVTDKEGRGEPFFGSDRFHFIYKFLGLPYQDVTLLPPASEGESERESSSESKSKL</sequence>
<dbReference type="FunFam" id="3.40.30.10:FF:000096">
    <property type="entry name" value="Glutathione S-transferase kappa"/>
    <property type="match status" value="1"/>
</dbReference>
<keyword evidence="2 4" id="KW-0808">Transferase</keyword>
<comment type="catalytic activity">
    <reaction evidence="3 4">
        <text>RX + glutathione = an S-substituted glutathione + a halide anion + H(+)</text>
        <dbReference type="Rhea" id="RHEA:16437"/>
        <dbReference type="ChEBI" id="CHEBI:15378"/>
        <dbReference type="ChEBI" id="CHEBI:16042"/>
        <dbReference type="ChEBI" id="CHEBI:17792"/>
        <dbReference type="ChEBI" id="CHEBI:57925"/>
        <dbReference type="ChEBI" id="CHEBI:90779"/>
        <dbReference type="EC" id="2.5.1.18"/>
    </reaction>
</comment>
<dbReference type="InterPro" id="IPR036249">
    <property type="entry name" value="Thioredoxin-like_sf"/>
</dbReference>
<dbReference type="AlphaFoldDB" id="A0AAE0IZH5"/>
<dbReference type="PANTHER" id="PTHR42943:SF13">
    <property type="entry name" value="GLUTATHIONE S-TRANSFERASE KAPPA-RELATED"/>
    <property type="match status" value="1"/>
</dbReference>
<dbReference type="GO" id="GO:0005777">
    <property type="term" value="C:peroxisome"/>
    <property type="evidence" value="ECO:0007669"/>
    <property type="project" value="TreeGrafter"/>
</dbReference>
<dbReference type="SUPFAM" id="SSF52833">
    <property type="entry name" value="Thioredoxin-like"/>
    <property type="match status" value="1"/>
</dbReference>
<accession>A0AAE0IZH5</accession>
<dbReference type="GO" id="GO:0004364">
    <property type="term" value="F:glutathione transferase activity"/>
    <property type="evidence" value="ECO:0007669"/>
    <property type="project" value="UniProtKB-UniRule"/>
</dbReference>
<dbReference type="PIRSF" id="PIRSF006386">
    <property type="entry name" value="HCCAis_GSTk"/>
    <property type="match status" value="1"/>
</dbReference>
<evidence type="ECO:0000256" key="1">
    <source>
        <dbReference type="ARBA" id="ARBA00006494"/>
    </source>
</evidence>
<dbReference type="Pfam" id="PF01323">
    <property type="entry name" value="DSBA"/>
    <property type="match status" value="1"/>
</dbReference>
<dbReference type="PANTHER" id="PTHR42943">
    <property type="entry name" value="GLUTATHIONE S-TRANSFERASE KAPPA"/>
    <property type="match status" value="1"/>
</dbReference>
<comment type="caution">
    <text evidence="8">The sequence shown here is derived from an EMBL/GenBank/DDBJ whole genome shotgun (WGS) entry which is preliminary data.</text>
</comment>